<dbReference type="PANTHER" id="PTHR42879">
    <property type="entry name" value="3-OXOACYL-(ACYL-CARRIER-PROTEIN) REDUCTASE"/>
    <property type="match status" value="1"/>
</dbReference>
<dbReference type="PRINTS" id="PR00080">
    <property type="entry name" value="SDRFAMILY"/>
</dbReference>
<dbReference type="InterPro" id="IPR002347">
    <property type="entry name" value="SDR_fam"/>
</dbReference>
<reference evidence="2 3" key="1">
    <citation type="submission" date="2019-08" db="EMBL/GenBank/DDBJ databases">
        <title>Microbe sample from Colwellia echini.</title>
        <authorList>
            <person name="Christiansen L."/>
            <person name="Pathiraja D."/>
            <person name="Schultz-Johansen M."/>
            <person name="Choi I.-G."/>
            <person name="Stougaard P."/>
        </authorList>
    </citation>
    <scope>NUCLEOTIDE SEQUENCE [LARGE SCALE GENOMIC DNA]</scope>
    <source>
        <strain evidence="2 3">A3</strain>
    </source>
</reference>
<dbReference type="SUPFAM" id="SSF51735">
    <property type="entry name" value="NAD(P)-binding Rossmann-fold domains"/>
    <property type="match status" value="1"/>
</dbReference>
<keyword evidence="3" id="KW-1185">Reference proteome</keyword>
<dbReference type="CDD" id="cd05233">
    <property type="entry name" value="SDR_c"/>
    <property type="match status" value="1"/>
</dbReference>
<comment type="caution">
    <text evidence="2">The sequence shown here is derived from an EMBL/GenBank/DDBJ whole genome shotgun (WGS) entry which is preliminary data.</text>
</comment>
<gene>
    <name evidence="2" type="ORF">CWS31_006605</name>
</gene>
<evidence type="ECO:0000313" key="2">
    <source>
        <dbReference type="EMBL" id="TYK66317.1"/>
    </source>
</evidence>
<proteinExistence type="inferred from homology"/>
<dbReference type="PROSITE" id="PS00061">
    <property type="entry name" value="ADH_SHORT"/>
    <property type="match status" value="1"/>
</dbReference>
<dbReference type="InterPro" id="IPR036291">
    <property type="entry name" value="NAD(P)-bd_dom_sf"/>
</dbReference>
<dbReference type="Gene3D" id="3.40.50.720">
    <property type="entry name" value="NAD(P)-binding Rossmann-like Domain"/>
    <property type="match status" value="1"/>
</dbReference>
<organism evidence="2 3">
    <name type="scientific">Colwellia echini</name>
    <dbReference type="NCBI Taxonomy" id="1982103"/>
    <lineage>
        <taxon>Bacteria</taxon>
        <taxon>Pseudomonadati</taxon>
        <taxon>Pseudomonadota</taxon>
        <taxon>Gammaproteobacteria</taxon>
        <taxon>Alteromonadales</taxon>
        <taxon>Colwelliaceae</taxon>
        <taxon>Colwellia</taxon>
    </lineage>
</organism>
<sequence length="259" mass="28013">MKNPTFQQLFNLAGKRALVTGAGRENGIGAAIAKGLADFGAEIILHDKAFESNRVCEQISAAGGVCTMIEQDFSKAGGGRQLINDVYQQFDKVDIVVLNASYQKVGPFNELTDNDVSQQIAINFQANFELLQAVLPRLKDQGWGRVVNIGSVNQRNPKSIVSAYAASKAATHNLIQSLARDYAPYQVLLNTVAPGLIDTYPENRAGDSQATASWDDYAEQLNWMKRAGQPQEVVGAALYLASPACSFMTGENIFITGGY</sequence>
<accession>A0ABY3MYN6</accession>
<dbReference type="PANTHER" id="PTHR42879:SF6">
    <property type="entry name" value="NADPH-DEPENDENT REDUCTASE BACG"/>
    <property type="match status" value="1"/>
</dbReference>
<evidence type="ECO:0000256" key="1">
    <source>
        <dbReference type="ARBA" id="ARBA00006484"/>
    </source>
</evidence>
<comment type="similarity">
    <text evidence="1">Belongs to the short-chain dehydrogenases/reductases (SDR) family.</text>
</comment>
<name>A0ABY3MYN6_9GAMM</name>
<dbReference type="InterPro" id="IPR020904">
    <property type="entry name" value="Sc_DH/Rdtase_CS"/>
</dbReference>
<dbReference type="InterPro" id="IPR050259">
    <property type="entry name" value="SDR"/>
</dbReference>
<evidence type="ECO:0000313" key="3">
    <source>
        <dbReference type="Proteomes" id="UP000815846"/>
    </source>
</evidence>
<dbReference type="EMBL" id="PJAI02000005">
    <property type="protein sequence ID" value="TYK66317.1"/>
    <property type="molecule type" value="Genomic_DNA"/>
</dbReference>
<dbReference type="Proteomes" id="UP000815846">
    <property type="component" value="Unassembled WGS sequence"/>
</dbReference>
<dbReference type="Pfam" id="PF13561">
    <property type="entry name" value="adh_short_C2"/>
    <property type="match status" value="1"/>
</dbReference>
<dbReference type="PRINTS" id="PR00081">
    <property type="entry name" value="GDHRDH"/>
</dbReference>
<protein>
    <submittedName>
        <fullName evidence="2">SDR family oxidoreductase</fullName>
    </submittedName>
</protein>